<proteinExistence type="predicted"/>
<reference evidence="7" key="1">
    <citation type="journal article" date="2019" name="Int. J. Syst. Evol. Microbiol.">
        <title>The Global Catalogue of Microorganisms (GCM) 10K type strain sequencing project: providing services to taxonomists for standard genome sequencing and annotation.</title>
        <authorList>
            <consortium name="The Broad Institute Genomics Platform"/>
            <consortium name="The Broad Institute Genome Sequencing Center for Infectious Disease"/>
            <person name="Wu L."/>
            <person name="Ma J."/>
        </authorList>
    </citation>
    <scope>NUCLEOTIDE SEQUENCE [LARGE SCALE GENOMIC DNA]</scope>
    <source>
        <strain evidence="7">TBRC 4489</strain>
    </source>
</reference>
<evidence type="ECO:0000256" key="4">
    <source>
        <dbReference type="ARBA" id="ARBA00030238"/>
    </source>
</evidence>
<dbReference type="InterPro" id="IPR013783">
    <property type="entry name" value="Ig-like_fold"/>
</dbReference>
<dbReference type="EC" id="3.2.1.1" evidence="2"/>
<evidence type="ECO:0000256" key="1">
    <source>
        <dbReference type="ARBA" id="ARBA00000548"/>
    </source>
</evidence>
<evidence type="ECO:0000256" key="3">
    <source>
        <dbReference type="ARBA" id="ARBA00022579"/>
    </source>
</evidence>
<protein>
    <recommendedName>
        <fullName evidence="2">alpha-amylase</fullName>
        <ecNumber evidence="2">3.2.1.1</ecNumber>
    </recommendedName>
    <alternativeName>
        <fullName evidence="4">1,4-alpha-D-glucan glucanohydrolase</fullName>
    </alternativeName>
</protein>
<dbReference type="InterPro" id="IPR000833">
    <property type="entry name" value="A-amylase_inhib"/>
</dbReference>
<organism evidence="6 7">
    <name type="scientific">Planomonospora corallina</name>
    <dbReference type="NCBI Taxonomy" id="1806052"/>
    <lineage>
        <taxon>Bacteria</taxon>
        <taxon>Bacillati</taxon>
        <taxon>Actinomycetota</taxon>
        <taxon>Actinomycetes</taxon>
        <taxon>Streptosporangiales</taxon>
        <taxon>Streptosporangiaceae</taxon>
        <taxon>Planomonospora</taxon>
    </lineage>
</organism>
<dbReference type="Gene3D" id="2.60.40.20">
    <property type="entry name" value="Alpha-amylase inhibitor"/>
    <property type="match status" value="1"/>
</dbReference>
<dbReference type="RefSeq" id="WP_377291317.1">
    <property type="nucleotide sequence ID" value="NZ_JBHSBM010000025.1"/>
</dbReference>
<feature type="chain" id="PRO_5045809560" description="alpha-amylase" evidence="5">
    <location>
        <begin position="31"/>
        <end position="188"/>
    </location>
</feature>
<evidence type="ECO:0000313" key="6">
    <source>
        <dbReference type="EMBL" id="MFC4061290.1"/>
    </source>
</evidence>
<evidence type="ECO:0000256" key="5">
    <source>
        <dbReference type="SAM" id="SignalP"/>
    </source>
</evidence>
<dbReference type="SUPFAM" id="SSF49452">
    <property type="entry name" value="Starch-binding domain-like"/>
    <property type="match status" value="1"/>
</dbReference>
<accession>A0ABV8IHL9</accession>
<feature type="signal peptide" evidence="5">
    <location>
        <begin position="1"/>
        <end position="30"/>
    </location>
</feature>
<sequence length="188" mass="19979">MRFRFTAVSAALGFAAAALLGITGPAAARAASPAAVPPCLTYGQDWRYTMATNNCADGLTFRPVYQDGHEGSCVFLAPGRTTTVGSGHVGPHGRLDRLDLCTGDSTVFVRHDAGYGNTVTIRGDVPPLSWHSGRPCANRAADLWECTVTGIPEGQRFEYKVLVNDDIWSTGPNHAGVGGRTHHVRPAF</sequence>
<comment type="catalytic activity">
    <reaction evidence="1">
        <text>Endohydrolysis of (1-&gt;4)-alpha-D-glucosidic linkages in polysaccharides containing three or more (1-&gt;4)-alpha-linked D-glucose units.</text>
        <dbReference type="EC" id="3.2.1.1"/>
    </reaction>
</comment>
<dbReference type="Pfam" id="PF01356">
    <property type="entry name" value="A_amylase_inhib"/>
    <property type="match status" value="1"/>
</dbReference>
<keyword evidence="7" id="KW-1185">Reference proteome</keyword>
<comment type="caution">
    <text evidence="6">The sequence shown here is derived from an EMBL/GenBank/DDBJ whole genome shotgun (WGS) entry which is preliminary data.</text>
</comment>
<gene>
    <name evidence="6" type="ORF">ACFOWE_23575</name>
</gene>
<dbReference type="InterPro" id="IPR013784">
    <property type="entry name" value="Carb-bd-like_fold"/>
</dbReference>
<keyword evidence="3" id="KW-0022">Alpha-amylase inhibitor</keyword>
<dbReference type="Gene3D" id="2.60.40.10">
    <property type="entry name" value="Immunoglobulins"/>
    <property type="match status" value="1"/>
</dbReference>
<dbReference type="InterPro" id="IPR036379">
    <property type="entry name" value="A-amylase_inhib_sf"/>
</dbReference>
<dbReference type="SUPFAM" id="SSF49498">
    <property type="entry name" value="alpha-Amylase inhibitor tendamistat"/>
    <property type="match status" value="1"/>
</dbReference>
<dbReference type="EMBL" id="JBHSBM010000025">
    <property type="protein sequence ID" value="MFC4061290.1"/>
    <property type="molecule type" value="Genomic_DNA"/>
</dbReference>
<evidence type="ECO:0000313" key="7">
    <source>
        <dbReference type="Proteomes" id="UP001595850"/>
    </source>
</evidence>
<dbReference type="Proteomes" id="UP001595850">
    <property type="component" value="Unassembled WGS sequence"/>
</dbReference>
<dbReference type="SMART" id="SM00783">
    <property type="entry name" value="A_amylase_inhib"/>
    <property type="match status" value="1"/>
</dbReference>
<name>A0ABV8IHL9_9ACTN</name>
<evidence type="ECO:0000256" key="2">
    <source>
        <dbReference type="ARBA" id="ARBA00012595"/>
    </source>
</evidence>
<keyword evidence="5" id="KW-0732">Signal</keyword>